<name>A0A089LB81_PAEBO</name>
<reference evidence="1" key="1">
    <citation type="submission" date="2014-08" db="EMBL/GenBank/DDBJ databases">
        <title>Comparative genomics of the Paenibacillus odorifer group.</title>
        <authorList>
            <person name="den Bakker H.C."/>
            <person name="Tsai Y.-C.Y.-C."/>
            <person name="Martin N."/>
            <person name="Korlach J."/>
            <person name="Wiedmann M."/>
        </authorList>
    </citation>
    <scope>NUCLEOTIDE SEQUENCE [LARGE SCALE GENOMIC DNA]</scope>
    <source>
        <strain evidence="1">DSM 13188</strain>
    </source>
</reference>
<dbReference type="Gene3D" id="3.90.1140.10">
    <property type="entry name" value="Cyclic phosphodiesterase"/>
    <property type="match status" value="1"/>
</dbReference>
<evidence type="ECO:0000313" key="2">
    <source>
        <dbReference type="Proteomes" id="UP000029518"/>
    </source>
</evidence>
<dbReference type="SUPFAM" id="SSF55144">
    <property type="entry name" value="LigT-like"/>
    <property type="match status" value="1"/>
</dbReference>
<evidence type="ECO:0008006" key="3">
    <source>
        <dbReference type="Google" id="ProtNLM"/>
    </source>
</evidence>
<dbReference type="Proteomes" id="UP000029518">
    <property type="component" value="Chromosome"/>
</dbReference>
<accession>A0A089LB81</accession>
<protein>
    <recommendedName>
        <fullName evidence="3">2'-5' RNA ligase</fullName>
    </recommendedName>
</protein>
<dbReference type="InterPro" id="IPR009097">
    <property type="entry name" value="Cyclic_Pdiesterase"/>
</dbReference>
<evidence type="ECO:0000313" key="1">
    <source>
        <dbReference type="EMBL" id="AIQ58077.1"/>
    </source>
</evidence>
<organism evidence="1 2">
    <name type="scientific">Paenibacillus borealis</name>
    <dbReference type="NCBI Taxonomy" id="160799"/>
    <lineage>
        <taxon>Bacteria</taxon>
        <taxon>Bacillati</taxon>
        <taxon>Bacillota</taxon>
        <taxon>Bacilli</taxon>
        <taxon>Bacillales</taxon>
        <taxon>Paenibacillaceae</taxon>
        <taxon>Paenibacillus</taxon>
    </lineage>
</organism>
<dbReference type="HOGENOM" id="CLU_1509164_0_0_9"/>
<dbReference type="KEGG" id="pbd:PBOR_14930"/>
<dbReference type="AlphaFoldDB" id="A0A089LB81"/>
<dbReference type="RefSeq" id="WP_042212657.1">
    <property type="nucleotide sequence ID" value="NZ_CP009285.1"/>
</dbReference>
<sequence length="178" mass="20729">MSNYVVVGRFNEQKDRQLKELKKLLSDEGYSVPEWPPHITISAYEDFDEELLCKWTSNFASKHTKQKISLHSLSVLPPRGEHTETAVICLDPAHSKSFVDFYYEFHKKYEEYCTGIGWFNSITHGNPVIHATIGIVKVIDMQKMMELIFSQDIFGEAEITALEVYTYPMRLIKRFDLK</sequence>
<proteinExistence type="predicted"/>
<gene>
    <name evidence="1" type="ORF">PBOR_14930</name>
</gene>
<keyword evidence="2" id="KW-1185">Reference proteome</keyword>
<dbReference type="EMBL" id="CP009285">
    <property type="protein sequence ID" value="AIQ58077.1"/>
    <property type="molecule type" value="Genomic_DNA"/>
</dbReference>